<reference evidence="1 2" key="1">
    <citation type="submission" date="2023-09" db="EMBL/GenBank/DDBJ databases">
        <title>Complete genome of Streptomyces roseicoloratus T14.</title>
        <authorList>
            <person name="Bashizi T."/>
            <person name="Kim M.-J."/>
            <person name="Lee G."/>
            <person name="Tagele S.B."/>
            <person name="Shin J.-H."/>
        </authorList>
    </citation>
    <scope>NUCLEOTIDE SEQUENCE [LARGE SCALE GENOMIC DNA]</scope>
    <source>
        <strain evidence="1 2">T14</strain>
    </source>
</reference>
<protein>
    <submittedName>
        <fullName evidence="1">Uncharacterized protein</fullName>
    </submittedName>
</protein>
<proteinExistence type="predicted"/>
<gene>
    <name evidence="1" type="ORF">RGF97_28725</name>
</gene>
<evidence type="ECO:0000313" key="2">
    <source>
        <dbReference type="Proteomes" id="UP001250858"/>
    </source>
</evidence>
<accession>A0ABY9S3M5</accession>
<sequence length="157" mass="16270">MNGGLRVAWDEWEQIKAGTAGGPPAAMRLDHVPVEPSSGPSAVTGGLKSSQKAWTTAAEGVGSLRGSMGSALSKLEEGQAGLGATTGCLTAAAQKDVHDSWKKYAENVGKRCGALQGILRQVGRDVLTTDEAVKGEMDRLNRTYADTDAVGGQSKSR</sequence>
<organism evidence="1 2">
    <name type="scientific">Streptomyces roseicoloratus</name>
    <dbReference type="NCBI Taxonomy" id="2508722"/>
    <lineage>
        <taxon>Bacteria</taxon>
        <taxon>Bacillati</taxon>
        <taxon>Actinomycetota</taxon>
        <taxon>Actinomycetes</taxon>
        <taxon>Kitasatosporales</taxon>
        <taxon>Streptomycetaceae</taxon>
        <taxon>Streptomyces</taxon>
    </lineage>
</organism>
<evidence type="ECO:0000313" key="1">
    <source>
        <dbReference type="EMBL" id="WMX47999.1"/>
    </source>
</evidence>
<keyword evidence="2" id="KW-1185">Reference proteome</keyword>
<dbReference type="RefSeq" id="WP_309549673.1">
    <property type="nucleotide sequence ID" value="NZ_CP133762.1"/>
</dbReference>
<dbReference type="EMBL" id="CP133762">
    <property type="protein sequence ID" value="WMX47999.1"/>
    <property type="molecule type" value="Genomic_DNA"/>
</dbReference>
<dbReference type="Proteomes" id="UP001250858">
    <property type="component" value="Chromosome"/>
</dbReference>
<name>A0ABY9S3M5_9ACTN</name>